<sequence length="267" mass="30267">MFAVDCGWNVSRVGTELMELPQESYEHLRRNVNFVLDTLPESCQERIAEITQLVFGQSRRHILPTGSAFTVEKVQARQPDTDDFPDVKNLDPKMFATPPADAPPKLRRPGLGEGRRREMNDLHLEPKQLANIFWAMSKLGFRGSLLWQLGDDLSRPGRLDHFQGRDLAALVRAYASLEVLHEGLFRSVASAAQKTLTSFSSQDLQDASVYNGFPERKNGTHGNPQSCKKWWFKQQTCGNVRGLYIYNYIHEYIVQHADGSQGCFSPL</sequence>
<evidence type="ECO:0000313" key="4">
    <source>
        <dbReference type="Proteomes" id="UP001152797"/>
    </source>
</evidence>
<evidence type="ECO:0000313" key="2">
    <source>
        <dbReference type="EMBL" id="CAI4001427.1"/>
    </source>
</evidence>
<protein>
    <submittedName>
        <fullName evidence="2">Uncharacterized protein</fullName>
    </submittedName>
</protein>
<feature type="region of interest" description="Disordered" evidence="1">
    <location>
        <begin position="93"/>
        <end position="113"/>
    </location>
</feature>
<dbReference type="EMBL" id="CAMXCT030002935">
    <property type="protein sequence ID" value="CAL4788739.1"/>
    <property type="molecule type" value="Genomic_DNA"/>
</dbReference>
<gene>
    <name evidence="2" type="ORF">C1SCF055_LOCUS27475</name>
</gene>
<evidence type="ECO:0000313" key="3">
    <source>
        <dbReference type="EMBL" id="CAL4788739.1"/>
    </source>
</evidence>
<dbReference type="EMBL" id="CAMXCT010002935">
    <property type="protein sequence ID" value="CAI4001427.1"/>
    <property type="molecule type" value="Genomic_DNA"/>
</dbReference>
<evidence type="ECO:0000256" key="1">
    <source>
        <dbReference type="SAM" id="MobiDB-lite"/>
    </source>
</evidence>
<reference evidence="2" key="1">
    <citation type="submission" date="2022-10" db="EMBL/GenBank/DDBJ databases">
        <authorList>
            <person name="Chen Y."/>
            <person name="Dougan E. K."/>
            <person name="Chan C."/>
            <person name="Rhodes N."/>
            <person name="Thang M."/>
        </authorList>
    </citation>
    <scope>NUCLEOTIDE SEQUENCE</scope>
</reference>
<dbReference type="EMBL" id="CAMXCT020002935">
    <property type="protein sequence ID" value="CAL1154802.1"/>
    <property type="molecule type" value="Genomic_DNA"/>
</dbReference>
<dbReference type="Proteomes" id="UP001152797">
    <property type="component" value="Unassembled WGS sequence"/>
</dbReference>
<organism evidence="2">
    <name type="scientific">Cladocopium goreaui</name>
    <dbReference type="NCBI Taxonomy" id="2562237"/>
    <lineage>
        <taxon>Eukaryota</taxon>
        <taxon>Sar</taxon>
        <taxon>Alveolata</taxon>
        <taxon>Dinophyceae</taxon>
        <taxon>Suessiales</taxon>
        <taxon>Symbiodiniaceae</taxon>
        <taxon>Cladocopium</taxon>
    </lineage>
</organism>
<proteinExistence type="predicted"/>
<comment type="caution">
    <text evidence="2">The sequence shown here is derived from an EMBL/GenBank/DDBJ whole genome shotgun (WGS) entry which is preliminary data.</text>
</comment>
<keyword evidence="4" id="KW-1185">Reference proteome</keyword>
<name>A0A9P1D2K8_9DINO</name>
<accession>A0A9P1D2K8</accession>
<dbReference type="OrthoDB" id="2019031at2759"/>
<reference evidence="3 4" key="2">
    <citation type="submission" date="2024-05" db="EMBL/GenBank/DDBJ databases">
        <authorList>
            <person name="Chen Y."/>
            <person name="Shah S."/>
            <person name="Dougan E. K."/>
            <person name="Thang M."/>
            <person name="Chan C."/>
        </authorList>
    </citation>
    <scope>NUCLEOTIDE SEQUENCE [LARGE SCALE GENOMIC DNA]</scope>
</reference>
<dbReference type="AlphaFoldDB" id="A0A9P1D2K8"/>